<dbReference type="PANTHER" id="PTHR33397">
    <property type="entry name" value="UPF0331 PROTEIN YUTE"/>
    <property type="match status" value="1"/>
</dbReference>
<evidence type="ECO:0000256" key="1">
    <source>
        <dbReference type="ARBA" id="ARBA00022649"/>
    </source>
</evidence>
<organism evidence="5 6">
    <name type="scientific">Paenibacillus xylanivorans</name>
    <dbReference type="NCBI Taxonomy" id="1705561"/>
    <lineage>
        <taxon>Bacteria</taxon>
        <taxon>Bacillati</taxon>
        <taxon>Bacillota</taxon>
        <taxon>Bacilli</taxon>
        <taxon>Bacillales</taxon>
        <taxon>Paenibacillaceae</taxon>
        <taxon>Paenibacillus</taxon>
    </lineage>
</organism>
<evidence type="ECO:0000256" key="3">
    <source>
        <dbReference type="ARBA" id="ARBA00022801"/>
    </source>
</evidence>
<comment type="caution">
    <text evidence="5">The sequence shown here is derived from an EMBL/GenBank/DDBJ whole genome shotgun (WGS) entry which is preliminary data.</text>
</comment>
<gene>
    <name evidence="5" type="ORF">AMS66_26220</name>
</gene>
<dbReference type="Pfam" id="PF01934">
    <property type="entry name" value="HepT-like"/>
    <property type="match status" value="1"/>
</dbReference>
<evidence type="ECO:0008006" key="7">
    <source>
        <dbReference type="Google" id="ProtNLM"/>
    </source>
</evidence>
<dbReference type="AlphaFoldDB" id="A0A0M9BKL9"/>
<evidence type="ECO:0000256" key="2">
    <source>
        <dbReference type="ARBA" id="ARBA00022722"/>
    </source>
</evidence>
<comment type="similarity">
    <text evidence="4">Belongs to the HepT RNase toxin family.</text>
</comment>
<evidence type="ECO:0000313" key="6">
    <source>
        <dbReference type="Proteomes" id="UP000037688"/>
    </source>
</evidence>
<dbReference type="EMBL" id="LITU01000081">
    <property type="protein sequence ID" value="KOY13242.1"/>
    <property type="molecule type" value="Genomic_DNA"/>
</dbReference>
<sequence length="153" mass="17525">MYYVNREQIARRLAAVPEVAEGLRRASQAWDGSLMLGLVQERCLHLAIEIVTDVGSYLIDGFIMRDASSYDDIIQINHEEKVFDHGTYEVLSRLVSLRKPLVQDYYSWERSELHPLSSDLPGVLEQFSHQVHTYVEKELGPFQTAQAEGQSKE</sequence>
<keyword evidence="1" id="KW-1277">Toxin-antitoxin system</keyword>
<keyword evidence="2" id="KW-0540">Nuclease</keyword>
<protein>
    <recommendedName>
        <fullName evidence="7">DUF86 domain-containing protein</fullName>
    </recommendedName>
</protein>
<evidence type="ECO:0000313" key="5">
    <source>
        <dbReference type="EMBL" id="KOY13242.1"/>
    </source>
</evidence>
<dbReference type="GO" id="GO:0004540">
    <property type="term" value="F:RNA nuclease activity"/>
    <property type="evidence" value="ECO:0007669"/>
    <property type="project" value="InterPro"/>
</dbReference>
<dbReference type="InterPro" id="IPR037038">
    <property type="entry name" value="HepT-like_sf"/>
</dbReference>
<dbReference type="GO" id="GO:0110001">
    <property type="term" value="C:toxin-antitoxin complex"/>
    <property type="evidence" value="ECO:0007669"/>
    <property type="project" value="InterPro"/>
</dbReference>
<proteinExistence type="inferred from homology"/>
<dbReference type="InterPro" id="IPR052379">
    <property type="entry name" value="Type_VII_TA_RNase"/>
</dbReference>
<evidence type="ECO:0000256" key="4">
    <source>
        <dbReference type="ARBA" id="ARBA00024207"/>
    </source>
</evidence>
<dbReference type="RefSeq" id="WP_053783592.1">
    <property type="nucleotide sequence ID" value="NZ_LITU01000081.1"/>
</dbReference>
<dbReference type="PATRIC" id="fig|1705561.3.peg.5511"/>
<dbReference type="Proteomes" id="UP000037688">
    <property type="component" value="Unassembled WGS sequence"/>
</dbReference>
<dbReference type="OrthoDB" id="2375467at2"/>
<name>A0A0M9BKL9_9BACL</name>
<keyword evidence="6" id="KW-1185">Reference proteome</keyword>
<reference evidence="5 6" key="1">
    <citation type="submission" date="2015-08" db="EMBL/GenBank/DDBJ databases">
        <title>Draft genome sequence of cellulolytic and xylanolytic Paenibacillus sp. A59, isolated from a decaying forest soil from Patagonia, Argentina.</title>
        <authorList>
            <person name="Ghio S."/>
            <person name="Caceres A.M."/>
            <person name="Talia P."/>
            <person name="Grasso D."/>
            <person name="Campos E."/>
        </authorList>
    </citation>
    <scope>NUCLEOTIDE SEQUENCE [LARGE SCALE GENOMIC DNA]</scope>
    <source>
        <strain evidence="5 6">A59</strain>
    </source>
</reference>
<accession>A0A0M9BKL9</accession>
<keyword evidence="3" id="KW-0378">Hydrolase</keyword>
<dbReference type="GO" id="GO:0016787">
    <property type="term" value="F:hydrolase activity"/>
    <property type="evidence" value="ECO:0007669"/>
    <property type="project" value="UniProtKB-KW"/>
</dbReference>
<dbReference type="PANTHER" id="PTHR33397:SF5">
    <property type="entry name" value="RNASE YUTE-RELATED"/>
    <property type="match status" value="1"/>
</dbReference>
<dbReference type="Gene3D" id="1.20.120.580">
    <property type="entry name" value="bsu32300-like"/>
    <property type="match status" value="1"/>
</dbReference>
<dbReference type="InterPro" id="IPR008201">
    <property type="entry name" value="HepT-like"/>
</dbReference>